<sequence>MFDHIRASGPVSRAQVAKDLGVSPGTVSTMTADLIEAGILREHAAPRDPGDVVRGRPPVGLAVCPETFVVAGIKIAARERSGILVDFAGNRLATSRQPCADRDMAAEAHVEGIAAMLDAMLAEAGRDRRDLGGVGIGLPGFVDHAAGRVFWSPVLDARDVDLAALATARLGVATRIDNDANLVALAELWFGKGRETSDFAVVTVEQGVGIGVVLGHRLFRGANGLGLELGHTKVQIDGALCRCGQRGCLEAYLADYAIAREAPAALNLGPDAALAIPELIELLSQEAAAGNEAARSVVRNARRYLATGLATVINLFDPKLLILSGGRMRYDWLDRDALAAELRHVVIDAGQGPTPLLVHEWGDLLWAHGAAALALDHLTERVVTAPREAVA</sequence>
<evidence type="ECO:0000313" key="2">
    <source>
        <dbReference type="EMBL" id="TDL81404.1"/>
    </source>
</evidence>
<evidence type="ECO:0000256" key="1">
    <source>
        <dbReference type="ARBA" id="ARBA00006479"/>
    </source>
</evidence>
<dbReference type="CDD" id="cd24073">
    <property type="entry name" value="ASKHA_ATPase_ROK_CYANR"/>
    <property type="match status" value="1"/>
</dbReference>
<dbReference type="InterPro" id="IPR000600">
    <property type="entry name" value="ROK"/>
</dbReference>
<comment type="caution">
    <text evidence="2">The sequence shown here is derived from an EMBL/GenBank/DDBJ whole genome shotgun (WGS) entry which is preliminary data.</text>
</comment>
<name>A0A4R6AEL9_9RHOB</name>
<protein>
    <submittedName>
        <fullName evidence="2">ROK family transcriptional regulator</fullName>
    </submittedName>
</protein>
<dbReference type="PANTHER" id="PTHR18964:SF149">
    <property type="entry name" value="BIFUNCTIONAL UDP-N-ACETYLGLUCOSAMINE 2-EPIMERASE_N-ACETYLMANNOSAMINE KINASE"/>
    <property type="match status" value="1"/>
</dbReference>
<reference evidence="2 3" key="1">
    <citation type="submission" date="2019-03" db="EMBL/GenBank/DDBJ databases">
        <title>Primorskyibacter sp. SS33 isolated from sediments.</title>
        <authorList>
            <person name="Xunke S."/>
        </authorList>
    </citation>
    <scope>NUCLEOTIDE SEQUENCE [LARGE SCALE GENOMIC DNA]</scope>
    <source>
        <strain evidence="2 3">SS33</strain>
    </source>
</reference>
<dbReference type="Pfam" id="PF00480">
    <property type="entry name" value="ROK"/>
    <property type="match status" value="1"/>
</dbReference>
<dbReference type="EMBL" id="SNAA01000005">
    <property type="protein sequence ID" value="TDL81404.1"/>
    <property type="molecule type" value="Genomic_DNA"/>
</dbReference>
<dbReference type="Gene3D" id="1.10.10.10">
    <property type="entry name" value="Winged helix-like DNA-binding domain superfamily/Winged helix DNA-binding domain"/>
    <property type="match status" value="1"/>
</dbReference>
<dbReference type="InterPro" id="IPR043129">
    <property type="entry name" value="ATPase_NBD"/>
</dbReference>
<proteinExistence type="inferred from homology"/>
<dbReference type="AlphaFoldDB" id="A0A4R6AEL9"/>
<dbReference type="SUPFAM" id="SSF53067">
    <property type="entry name" value="Actin-like ATPase domain"/>
    <property type="match status" value="1"/>
</dbReference>
<keyword evidence="3" id="KW-1185">Reference proteome</keyword>
<dbReference type="InterPro" id="IPR036390">
    <property type="entry name" value="WH_DNA-bd_sf"/>
</dbReference>
<dbReference type="PANTHER" id="PTHR18964">
    <property type="entry name" value="ROK (REPRESSOR, ORF, KINASE) FAMILY"/>
    <property type="match status" value="1"/>
</dbReference>
<dbReference type="OrthoDB" id="9810372at2"/>
<dbReference type="SUPFAM" id="SSF46785">
    <property type="entry name" value="Winged helix' DNA-binding domain"/>
    <property type="match status" value="1"/>
</dbReference>
<accession>A0A4R6AEL9</accession>
<organism evidence="2 3">
    <name type="scientific">Palleronia sediminis</name>
    <dbReference type="NCBI Taxonomy" id="2547833"/>
    <lineage>
        <taxon>Bacteria</taxon>
        <taxon>Pseudomonadati</taxon>
        <taxon>Pseudomonadota</taxon>
        <taxon>Alphaproteobacteria</taxon>
        <taxon>Rhodobacterales</taxon>
        <taxon>Roseobacteraceae</taxon>
        <taxon>Palleronia</taxon>
    </lineage>
</organism>
<dbReference type="InterPro" id="IPR036388">
    <property type="entry name" value="WH-like_DNA-bd_sf"/>
</dbReference>
<evidence type="ECO:0000313" key="3">
    <source>
        <dbReference type="Proteomes" id="UP000295701"/>
    </source>
</evidence>
<dbReference type="Gene3D" id="3.30.420.40">
    <property type="match status" value="2"/>
</dbReference>
<gene>
    <name evidence="2" type="ORF">E2L08_06715</name>
</gene>
<dbReference type="Proteomes" id="UP000295701">
    <property type="component" value="Unassembled WGS sequence"/>
</dbReference>
<comment type="similarity">
    <text evidence="1">Belongs to the ROK (NagC/XylR) family.</text>
</comment>